<organism evidence="2 3">
    <name type="scientific">Marinobacterium weihaiense</name>
    <dbReference type="NCBI Taxonomy" id="2851016"/>
    <lineage>
        <taxon>Bacteria</taxon>
        <taxon>Pseudomonadati</taxon>
        <taxon>Pseudomonadota</taxon>
        <taxon>Gammaproteobacteria</taxon>
        <taxon>Oceanospirillales</taxon>
        <taxon>Oceanospirillaceae</taxon>
        <taxon>Marinobacterium</taxon>
    </lineage>
</organism>
<protein>
    <submittedName>
        <fullName evidence="2">Uncharacterized protein</fullName>
    </submittedName>
</protein>
<dbReference type="Proteomes" id="UP000755551">
    <property type="component" value="Unassembled WGS sequence"/>
</dbReference>
<evidence type="ECO:0000256" key="1">
    <source>
        <dbReference type="SAM" id="Phobius"/>
    </source>
</evidence>
<proteinExistence type="predicted"/>
<evidence type="ECO:0000313" key="2">
    <source>
        <dbReference type="EMBL" id="MBV0934838.1"/>
    </source>
</evidence>
<keyword evidence="1" id="KW-0812">Transmembrane</keyword>
<dbReference type="EMBL" id="JAHQZT010000040">
    <property type="protein sequence ID" value="MBV0934838.1"/>
    <property type="molecule type" value="Genomic_DNA"/>
</dbReference>
<comment type="caution">
    <text evidence="2">The sequence shown here is derived from an EMBL/GenBank/DDBJ whole genome shotgun (WGS) entry which is preliminary data.</text>
</comment>
<keyword evidence="1" id="KW-1133">Transmembrane helix</keyword>
<keyword evidence="3" id="KW-1185">Reference proteome</keyword>
<dbReference type="RefSeq" id="WP_217336232.1">
    <property type="nucleotide sequence ID" value="NZ_JAHQZT010000040.1"/>
</dbReference>
<gene>
    <name evidence="2" type="ORF">KTN04_15985</name>
</gene>
<feature type="transmembrane region" description="Helical" evidence="1">
    <location>
        <begin position="12"/>
        <end position="32"/>
    </location>
</feature>
<name>A0ABS6MEZ4_9GAMM</name>
<evidence type="ECO:0000313" key="3">
    <source>
        <dbReference type="Proteomes" id="UP000755551"/>
    </source>
</evidence>
<sequence length="154" mass="16787">MSKPYVVLPGVVRFSKLMLKVIVLAVLVIYSLKNLIGSYMDNLYYSVESTQASPDGSFFVTQLSSLRESGHAPYGHLLVLSKSGPVKTPDEGHVVFAGYCTLHDLSYSWVNNQHLLVQCASTKQAPVASLAIKSHGIEITLDQSKTQPNAMSDT</sequence>
<reference evidence="2 3" key="1">
    <citation type="submission" date="2021-06" db="EMBL/GenBank/DDBJ databases">
        <title>Bacterium isolated from marine sediment.</title>
        <authorList>
            <person name="Zhu K.-L."/>
            <person name="Du Z.-J."/>
            <person name="Liang Q.-Y."/>
        </authorList>
    </citation>
    <scope>NUCLEOTIDE SEQUENCE [LARGE SCALE GENOMIC DNA]</scope>
    <source>
        <strain evidence="2 3">A346</strain>
    </source>
</reference>
<keyword evidence="1" id="KW-0472">Membrane</keyword>
<accession>A0ABS6MEZ4</accession>